<evidence type="ECO:0000313" key="3">
    <source>
        <dbReference type="Proteomes" id="UP000319263"/>
    </source>
</evidence>
<evidence type="ECO:0000259" key="1">
    <source>
        <dbReference type="Pfam" id="PF05368"/>
    </source>
</evidence>
<feature type="domain" description="NmrA-like" evidence="1">
    <location>
        <begin position="8"/>
        <end position="221"/>
    </location>
</feature>
<proteinExistence type="predicted"/>
<dbReference type="Proteomes" id="UP000319263">
    <property type="component" value="Chromosome"/>
</dbReference>
<dbReference type="OrthoDB" id="3243290at2"/>
<dbReference type="PANTHER" id="PTHR47129">
    <property type="entry name" value="QUINONE OXIDOREDUCTASE 2"/>
    <property type="match status" value="1"/>
</dbReference>
<dbReference type="EMBL" id="CP041692">
    <property type="protein sequence ID" value="QDP98502.1"/>
    <property type="molecule type" value="Genomic_DNA"/>
</dbReference>
<dbReference type="InterPro" id="IPR052718">
    <property type="entry name" value="NmrA-type_oxidoreductase"/>
</dbReference>
<dbReference type="InterPro" id="IPR036291">
    <property type="entry name" value="NAD(P)-bd_dom_sf"/>
</dbReference>
<dbReference type="KEGG" id="mik:FOE78_01105"/>
<dbReference type="InterPro" id="IPR008030">
    <property type="entry name" value="NmrA-like"/>
</dbReference>
<sequence>MMSSLPEIGVTGSTGAVGGLVALGLAERGIAQRLLVRTPDRAPRVDGAVAVPTSYADRALALRSLDGVRVLFMVSATEAPDRLDQHRTFIDAASEAGVEQLIYTSFYGAAADCTFTFGRDHYATEEHIRSRGLTHTFLRDNFYLDLLPSFAGEDGVIRGPAGDGRLAAIARADVAGVATEVLADPAAHRNVSYDLTGPQALTMAEIAAAIGEQTGRPVRFHDETVAEAYASRKRWPAPDWQYDAWVSTYTAIAAGELAAVSSDVERITGRRPILLAELLAGRG</sequence>
<reference evidence="2 3" key="1">
    <citation type="submission" date="2019-07" db="EMBL/GenBank/DDBJ databases">
        <title>Microlunatus dokdonensis sp. nov. isolated from the rhizospheric soil of the wild plant Elymus tsukushiensis.</title>
        <authorList>
            <person name="Ghim S.-Y."/>
            <person name="Hwang Y.-J."/>
            <person name="Son J.-S."/>
            <person name="Shin J.-H."/>
        </authorList>
    </citation>
    <scope>NUCLEOTIDE SEQUENCE [LARGE SCALE GENOMIC DNA]</scope>
    <source>
        <strain evidence="2 3">KUDC0627</strain>
    </source>
</reference>
<dbReference type="PANTHER" id="PTHR47129:SF1">
    <property type="entry name" value="NMRA-LIKE DOMAIN-CONTAINING PROTEIN"/>
    <property type="match status" value="1"/>
</dbReference>
<dbReference type="CDD" id="cd05269">
    <property type="entry name" value="TMR_SDR_a"/>
    <property type="match status" value="1"/>
</dbReference>
<organism evidence="2 3">
    <name type="scientific">Microlunatus elymi</name>
    <dbReference type="NCBI Taxonomy" id="2596828"/>
    <lineage>
        <taxon>Bacteria</taxon>
        <taxon>Bacillati</taxon>
        <taxon>Actinomycetota</taxon>
        <taxon>Actinomycetes</taxon>
        <taxon>Propionibacteriales</taxon>
        <taxon>Propionibacteriaceae</taxon>
        <taxon>Microlunatus</taxon>
    </lineage>
</organism>
<dbReference type="SUPFAM" id="SSF51735">
    <property type="entry name" value="NAD(P)-binding Rossmann-fold domains"/>
    <property type="match status" value="1"/>
</dbReference>
<evidence type="ECO:0000313" key="2">
    <source>
        <dbReference type="EMBL" id="QDP98502.1"/>
    </source>
</evidence>
<accession>A0A516Q556</accession>
<keyword evidence="3" id="KW-1185">Reference proteome</keyword>
<dbReference type="AlphaFoldDB" id="A0A516Q556"/>
<dbReference type="Gene3D" id="3.90.25.10">
    <property type="entry name" value="UDP-galactose 4-epimerase, domain 1"/>
    <property type="match status" value="1"/>
</dbReference>
<dbReference type="Pfam" id="PF05368">
    <property type="entry name" value="NmrA"/>
    <property type="match status" value="1"/>
</dbReference>
<name>A0A516Q556_9ACTN</name>
<protein>
    <submittedName>
        <fullName evidence="2">SDR family oxidoreductase</fullName>
    </submittedName>
</protein>
<dbReference type="Gene3D" id="3.40.50.720">
    <property type="entry name" value="NAD(P)-binding Rossmann-like Domain"/>
    <property type="match status" value="1"/>
</dbReference>
<gene>
    <name evidence="2" type="ORF">FOE78_01105</name>
</gene>